<name>A0A8B8BGJ2_CRAVI</name>
<dbReference type="PANTHER" id="PTHR32026:SF10">
    <property type="entry name" value="METHYLTRANSFERASE-LIKE PROTEIN 24-RELATED"/>
    <property type="match status" value="1"/>
</dbReference>
<dbReference type="InterPro" id="IPR025714">
    <property type="entry name" value="Methyltranfer_dom"/>
</dbReference>
<dbReference type="KEGG" id="cvn:111109946"/>
<dbReference type="RefSeq" id="XP_022301924.1">
    <property type="nucleotide sequence ID" value="XM_022446216.1"/>
</dbReference>
<keyword evidence="3" id="KW-1185">Reference proteome</keyword>
<keyword evidence="1" id="KW-1133">Transmembrane helix</keyword>
<evidence type="ECO:0000313" key="4">
    <source>
        <dbReference type="RefSeq" id="XP_022301924.1"/>
    </source>
</evidence>
<reference evidence="4" key="1">
    <citation type="submission" date="2025-08" db="UniProtKB">
        <authorList>
            <consortium name="RefSeq"/>
        </authorList>
    </citation>
    <scope>IDENTIFICATION</scope>
    <source>
        <tissue evidence="4">Whole sample</tissue>
    </source>
</reference>
<organism evidence="3 4">
    <name type="scientific">Crassostrea virginica</name>
    <name type="common">Eastern oyster</name>
    <dbReference type="NCBI Taxonomy" id="6565"/>
    <lineage>
        <taxon>Eukaryota</taxon>
        <taxon>Metazoa</taxon>
        <taxon>Spiralia</taxon>
        <taxon>Lophotrochozoa</taxon>
        <taxon>Mollusca</taxon>
        <taxon>Bivalvia</taxon>
        <taxon>Autobranchia</taxon>
        <taxon>Pteriomorphia</taxon>
        <taxon>Ostreida</taxon>
        <taxon>Ostreoidea</taxon>
        <taxon>Ostreidae</taxon>
        <taxon>Crassostrea</taxon>
    </lineage>
</organism>
<evidence type="ECO:0000313" key="3">
    <source>
        <dbReference type="Proteomes" id="UP000694844"/>
    </source>
</evidence>
<dbReference type="SUPFAM" id="SSF53335">
    <property type="entry name" value="S-adenosyl-L-methionine-dependent methyltransferases"/>
    <property type="match status" value="1"/>
</dbReference>
<evidence type="ECO:0000256" key="1">
    <source>
        <dbReference type="SAM" id="Phobius"/>
    </source>
</evidence>
<dbReference type="Proteomes" id="UP000694844">
    <property type="component" value="Chromosome 8"/>
</dbReference>
<dbReference type="GeneID" id="111109946"/>
<keyword evidence="1" id="KW-0472">Membrane</keyword>
<feature type="domain" description="Methyltransferase" evidence="2">
    <location>
        <begin position="319"/>
        <end position="470"/>
    </location>
</feature>
<feature type="transmembrane region" description="Helical" evidence="1">
    <location>
        <begin position="28"/>
        <end position="49"/>
    </location>
</feature>
<dbReference type="Pfam" id="PF13383">
    <property type="entry name" value="Methyltransf_22"/>
    <property type="match status" value="1"/>
</dbReference>
<sequence>MLSIRTTTNLYTWLRSCGLTKGPYRRGLLVALSLALSVWMYTSLSVYLVTGYHDHCLSVNPDLVIPHDLQLQQMSDQKLSCLFQRYVTSLQKLCSEPKRFGNVDYGGVRICADDGVAPSEGCVMYSYNHDLSDRFIQQIHAKYRCSAVFYGDDLQLRKKSNILGFNQIVNTHVNELSVLILKIKPSDVQFLLEFSLSVEKSHIKQIILEIHFESGQERREDYVSILRALRELYSAGYEIYWFDRNWEFVEYPRKNRRKAKCFTINMFRRHTSTSKGNKTVSETTSIDLPMVAPFGTKSLPKEDVLRFQEEYAKYITKHQILCKQMLRLGNIVDGGWDICHDAQFRPKSPCTVYSIGISWDFSFDEDMERTYGCDVFSFDPSMNTDDFQRSEHIKFYNVGLGDKVTEIEVKGSKWKIKNLKTIMAELGHTNKRIDVLKIDIEGHERQSLPEIIESGALKNVVQLCMETHSYFDLGAMRKLHELGFRVFWAHQNPWAPMYTNDETLSYGMEVYFVNTNFIN</sequence>
<proteinExistence type="predicted"/>
<dbReference type="AlphaFoldDB" id="A0A8B8BGJ2"/>
<dbReference type="PANTHER" id="PTHR32026">
    <property type="entry name" value="METHYLTRANSFERASE-LIKE PROTEIN 24"/>
    <property type="match status" value="1"/>
</dbReference>
<dbReference type="OrthoDB" id="10006218at2759"/>
<dbReference type="InterPro" id="IPR029063">
    <property type="entry name" value="SAM-dependent_MTases_sf"/>
</dbReference>
<gene>
    <name evidence="4" type="primary">LOC111109946</name>
</gene>
<protein>
    <submittedName>
        <fullName evidence="4">Uncharacterized protein LOC111109946</fullName>
    </submittedName>
</protein>
<keyword evidence="1" id="KW-0812">Transmembrane</keyword>
<evidence type="ECO:0000259" key="2">
    <source>
        <dbReference type="Pfam" id="PF13383"/>
    </source>
</evidence>
<dbReference type="InterPro" id="IPR026913">
    <property type="entry name" value="METTL24"/>
</dbReference>
<accession>A0A8B8BGJ2</accession>